<name>A0ABT6SFG1_9ACTN</name>
<evidence type="ECO:0000313" key="3">
    <source>
        <dbReference type="Proteomes" id="UP001223978"/>
    </source>
</evidence>
<evidence type="ECO:0000313" key="2">
    <source>
        <dbReference type="EMBL" id="MDI3406900.1"/>
    </source>
</evidence>
<dbReference type="PANTHER" id="PTHR43721:SF22">
    <property type="entry name" value="ELONGATION FACTOR TU, MITOCHONDRIAL"/>
    <property type="match status" value="1"/>
</dbReference>
<evidence type="ECO:0000259" key="1">
    <source>
        <dbReference type="Pfam" id="PF00009"/>
    </source>
</evidence>
<dbReference type="InterPro" id="IPR027417">
    <property type="entry name" value="P-loop_NTPase"/>
</dbReference>
<dbReference type="PANTHER" id="PTHR43721">
    <property type="entry name" value="ELONGATION FACTOR TU-RELATED"/>
    <property type="match status" value="1"/>
</dbReference>
<sequence length="171" mass="18593">MVQAAVVGSQGHGKSTVTQALRELLPQEYRQPQLPPGQFATARGPYQLYDCVDPDDFRSRLAVGADQLGGVLLVVSADEGPMPETREYLAAAREAGVSQIAVFLGKLDLVDDRDIELIIELEIHELLDELGFGDQSPVVHGSALQALRNGNSRKGRHDVVRLAQALDGHFR</sequence>
<dbReference type="SUPFAM" id="SSF52540">
    <property type="entry name" value="P-loop containing nucleoside triphosphate hydrolases"/>
    <property type="match status" value="1"/>
</dbReference>
<keyword evidence="3" id="KW-1185">Reference proteome</keyword>
<dbReference type="Pfam" id="PF00009">
    <property type="entry name" value="GTP_EFTU"/>
    <property type="match status" value="1"/>
</dbReference>
<protein>
    <submittedName>
        <fullName evidence="2">GTP-binding protein</fullName>
    </submittedName>
</protein>
<dbReference type="RefSeq" id="WP_282544827.1">
    <property type="nucleotide sequence ID" value="NZ_JASCIQ010000027.1"/>
</dbReference>
<accession>A0ABT6SFG1</accession>
<dbReference type="EMBL" id="JASCIQ010000027">
    <property type="protein sequence ID" value="MDI3406900.1"/>
    <property type="molecule type" value="Genomic_DNA"/>
</dbReference>
<dbReference type="InterPro" id="IPR000795">
    <property type="entry name" value="T_Tr_GTP-bd_dom"/>
</dbReference>
<feature type="domain" description="Tr-type G" evidence="1">
    <location>
        <begin position="41"/>
        <end position="158"/>
    </location>
</feature>
<dbReference type="Gene3D" id="3.40.50.300">
    <property type="entry name" value="P-loop containing nucleotide triphosphate hydrolases"/>
    <property type="match status" value="1"/>
</dbReference>
<dbReference type="InterPro" id="IPR050055">
    <property type="entry name" value="EF-Tu_GTPase"/>
</dbReference>
<proteinExistence type="predicted"/>
<gene>
    <name evidence="2" type="ORF">QIS96_24185</name>
</gene>
<dbReference type="Proteomes" id="UP001223978">
    <property type="component" value="Unassembled WGS sequence"/>
</dbReference>
<comment type="caution">
    <text evidence="2">The sequence shown here is derived from an EMBL/GenBank/DDBJ whole genome shotgun (WGS) entry which is preliminary data.</text>
</comment>
<organism evidence="2 3">
    <name type="scientific">Streptomyces cavernicola</name>
    <dbReference type="NCBI Taxonomy" id="3043613"/>
    <lineage>
        <taxon>Bacteria</taxon>
        <taxon>Bacillati</taxon>
        <taxon>Actinomycetota</taxon>
        <taxon>Actinomycetes</taxon>
        <taxon>Kitasatosporales</taxon>
        <taxon>Streptomycetaceae</taxon>
        <taxon>Streptomyces</taxon>
    </lineage>
</organism>
<reference evidence="2 3" key="1">
    <citation type="submission" date="2023-05" db="EMBL/GenBank/DDBJ databases">
        <title>Draft genome sequence of Streptomyces sp. B-S-A6 isolated from a cave soil in Thailand.</title>
        <authorList>
            <person name="Chamroensaksri N."/>
            <person name="Muangham S."/>
        </authorList>
    </citation>
    <scope>NUCLEOTIDE SEQUENCE [LARGE SCALE GENOMIC DNA]</scope>
    <source>
        <strain evidence="2 3">B-S-A6</strain>
    </source>
</reference>